<dbReference type="AlphaFoldDB" id="A0A0R2K6S8"/>
<dbReference type="EMBL" id="FOGK01000017">
    <property type="protein sequence ID" value="SER79377.1"/>
    <property type="molecule type" value="Genomic_DNA"/>
</dbReference>
<dbReference type="PANTHER" id="PTHR35010">
    <property type="entry name" value="BLL4672 PROTEIN-RELATED"/>
    <property type="match status" value="1"/>
</dbReference>
<dbReference type="SMART" id="SM00530">
    <property type="entry name" value="HTH_XRE"/>
    <property type="match status" value="1"/>
</dbReference>
<evidence type="ECO:0000259" key="1">
    <source>
        <dbReference type="PROSITE" id="PS50943"/>
    </source>
</evidence>
<dbReference type="PATRIC" id="fig|319653.3.peg.685"/>
<dbReference type="OrthoDB" id="5346389at2"/>
<dbReference type="Gene3D" id="3.30.450.180">
    <property type="match status" value="1"/>
</dbReference>
<evidence type="ECO:0000313" key="2">
    <source>
        <dbReference type="EMBL" id="KRN81956.1"/>
    </source>
</evidence>
<dbReference type="Pfam" id="PF13560">
    <property type="entry name" value="HTH_31"/>
    <property type="match status" value="1"/>
</dbReference>
<dbReference type="PANTHER" id="PTHR35010:SF2">
    <property type="entry name" value="BLL4672 PROTEIN"/>
    <property type="match status" value="1"/>
</dbReference>
<dbReference type="Proteomes" id="UP000182818">
    <property type="component" value="Unassembled WGS sequence"/>
</dbReference>
<gene>
    <name evidence="2" type="ORF">IV87_GL000674</name>
    <name evidence="3" type="ORF">SAMN04487973_11746</name>
</gene>
<reference evidence="3 5" key="2">
    <citation type="submission" date="2016-10" db="EMBL/GenBank/DDBJ databases">
        <authorList>
            <person name="Varghese N."/>
            <person name="Submissions S."/>
        </authorList>
    </citation>
    <scope>NUCLEOTIDE SEQUENCE [LARGE SCALE GENOMIC DNA]</scope>
    <source>
        <strain evidence="3 5">CGMCC 1.3889</strain>
    </source>
</reference>
<dbReference type="InterPro" id="IPR010982">
    <property type="entry name" value="Lambda_DNA-bd_dom_sf"/>
</dbReference>
<dbReference type="PROSITE" id="PS50943">
    <property type="entry name" value="HTH_CROC1"/>
    <property type="match status" value="1"/>
</dbReference>
<dbReference type="GO" id="GO:0003677">
    <property type="term" value="F:DNA binding"/>
    <property type="evidence" value="ECO:0007669"/>
    <property type="project" value="InterPro"/>
</dbReference>
<dbReference type="STRING" id="319653.SAMN04487973_11746"/>
<dbReference type="InterPro" id="IPR041413">
    <property type="entry name" value="MLTR_LBD"/>
</dbReference>
<evidence type="ECO:0000313" key="4">
    <source>
        <dbReference type="Proteomes" id="UP000051749"/>
    </source>
</evidence>
<protein>
    <submittedName>
        <fullName evidence="3">Helix-turn-helix domain-containing protein</fullName>
    </submittedName>
    <submittedName>
        <fullName evidence="2">XRE family transcriptional regulator</fullName>
    </submittedName>
</protein>
<dbReference type="Proteomes" id="UP000051749">
    <property type="component" value="Unassembled WGS sequence"/>
</dbReference>
<organism evidence="2 4">
    <name type="scientific">Pediococcus ethanolidurans</name>
    <dbReference type="NCBI Taxonomy" id="319653"/>
    <lineage>
        <taxon>Bacteria</taxon>
        <taxon>Bacillati</taxon>
        <taxon>Bacillota</taxon>
        <taxon>Bacilli</taxon>
        <taxon>Lactobacillales</taxon>
        <taxon>Lactobacillaceae</taxon>
        <taxon>Pediococcus</taxon>
    </lineage>
</organism>
<sequence length="270" mass="31610">MNEKPLGHFFRYKRSTANLKDYGIVQDTHRRARGLTREEVAERAHLSTDWYVRIEQGRSGVNPSVEILKALCEVLKLNESEINYVFNLVEKKLPPELNHVADISEDFIRLLNFQNPYPAFIMDRNFIIQETNRAFVKLYGKIANKSKIQQNLLWQTFKNPVLKALFSDWNEYAAERVAQFRQLYSENPTSSYLYKIYEIIKDEPDFSQPWEQLDVLNMQTLRLLLNHPQVGELYLTETTLISSSKTHFLIIQSAADQTTETKLKQLGQSF</sequence>
<dbReference type="RefSeq" id="WP_057807128.1">
    <property type="nucleotide sequence ID" value="NZ_BJYP01000031.1"/>
</dbReference>
<dbReference type="CDD" id="cd00093">
    <property type="entry name" value="HTH_XRE"/>
    <property type="match status" value="1"/>
</dbReference>
<dbReference type="SUPFAM" id="SSF47413">
    <property type="entry name" value="lambda repressor-like DNA-binding domains"/>
    <property type="match status" value="1"/>
</dbReference>
<feature type="domain" description="HTH cro/C1-type" evidence="1">
    <location>
        <begin position="30"/>
        <end position="82"/>
    </location>
</feature>
<dbReference type="InterPro" id="IPR001387">
    <property type="entry name" value="Cro/C1-type_HTH"/>
</dbReference>
<reference evidence="2 4" key="1">
    <citation type="journal article" date="2015" name="Genome Announc.">
        <title>Expanding the biotechnology potential of lactobacilli through comparative genomics of 213 strains and associated genera.</title>
        <authorList>
            <person name="Sun Z."/>
            <person name="Harris H.M."/>
            <person name="McCann A."/>
            <person name="Guo C."/>
            <person name="Argimon S."/>
            <person name="Zhang W."/>
            <person name="Yang X."/>
            <person name="Jeffery I.B."/>
            <person name="Cooney J.C."/>
            <person name="Kagawa T.F."/>
            <person name="Liu W."/>
            <person name="Song Y."/>
            <person name="Salvetti E."/>
            <person name="Wrobel A."/>
            <person name="Rasinkangas P."/>
            <person name="Parkhill J."/>
            <person name="Rea M.C."/>
            <person name="O'Sullivan O."/>
            <person name="Ritari J."/>
            <person name="Douillard F.P."/>
            <person name="Paul Ross R."/>
            <person name="Yang R."/>
            <person name="Briner A.E."/>
            <person name="Felis G.E."/>
            <person name="de Vos W.M."/>
            <person name="Barrangou R."/>
            <person name="Klaenhammer T.R."/>
            <person name="Caufield P.W."/>
            <person name="Cui Y."/>
            <person name="Zhang H."/>
            <person name="O'Toole P.W."/>
        </authorList>
    </citation>
    <scope>NUCLEOTIDE SEQUENCE [LARGE SCALE GENOMIC DNA]</scope>
    <source>
        <strain evidence="2 4">DSM 22301</strain>
    </source>
</reference>
<dbReference type="Pfam" id="PF17765">
    <property type="entry name" value="MLTR_LBD"/>
    <property type="match status" value="1"/>
</dbReference>
<dbReference type="GeneID" id="76044037"/>
<comment type="caution">
    <text evidence="2">The sequence shown here is derived from an EMBL/GenBank/DDBJ whole genome shotgun (WGS) entry which is preliminary data.</text>
</comment>
<keyword evidence="5" id="KW-1185">Reference proteome</keyword>
<evidence type="ECO:0000313" key="3">
    <source>
        <dbReference type="EMBL" id="SER79377.1"/>
    </source>
</evidence>
<evidence type="ECO:0000313" key="5">
    <source>
        <dbReference type="Proteomes" id="UP000182818"/>
    </source>
</evidence>
<dbReference type="EMBL" id="JQBY01000017">
    <property type="protein sequence ID" value="KRN81956.1"/>
    <property type="molecule type" value="Genomic_DNA"/>
</dbReference>
<name>A0A0R2K6S8_9LACO</name>
<proteinExistence type="predicted"/>
<dbReference type="Gene3D" id="1.10.260.40">
    <property type="entry name" value="lambda repressor-like DNA-binding domains"/>
    <property type="match status" value="1"/>
</dbReference>
<accession>A0A0R2K6S8</accession>